<feature type="chain" id="PRO_5027081146" evidence="1">
    <location>
        <begin position="25"/>
        <end position="282"/>
    </location>
</feature>
<proteinExistence type="predicted"/>
<dbReference type="Gene3D" id="3.10.620.30">
    <property type="match status" value="1"/>
</dbReference>
<feature type="signal peptide" evidence="1">
    <location>
        <begin position="1"/>
        <end position="24"/>
    </location>
</feature>
<gene>
    <name evidence="3" type="ORF">CHLFYP18_00943</name>
</gene>
<organism evidence="3">
    <name type="scientific">Hungatella hathewayi</name>
    <dbReference type="NCBI Taxonomy" id="154046"/>
    <lineage>
        <taxon>Bacteria</taxon>
        <taxon>Bacillati</taxon>
        <taxon>Bacillota</taxon>
        <taxon>Clostridia</taxon>
        <taxon>Lachnospirales</taxon>
        <taxon>Lachnospiraceae</taxon>
        <taxon>Hungatella</taxon>
    </lineage>
</organism>
<reference evidence="3" key="1">
    <citation type="submission" date="2019-11" db="EMBL/GenBank/DDBJ databases">
        <authorList>
            <person name="Feng L."/>
        </authorList>
    </citation>
    <scope>NUCLEOTIDE SEQUENCE</scope>
    <source>
        <strain evidence="3">ChathewayiLFYP18</strain>
    </source>
</reference>
<feature type="domain" description="Transglutaminase-like" evidence="2">
    <location>
        <begin position="166"/>
        <end position="222"/>
    </location>
</feature>
<evidence type="ECO:0000256" key="1">
    <source>
        <dbReference type="SAM" id="SignalP"/>
    </source>
</evidence>
<protein>
    <submittedName>
        <fullName evidence="3">Transglutaminase-like superfamily protein</fullName>
    </submittedName>
</protein>
<dbReference type="SMART" id="SM00460">
    <property type="entry name" value="TGc"/>
    <property type="match status" value="1"/>
</dbReference>
<sequence>MKKILITVLVTVFAVSTTTIPAVAARPSEDGETWEFIGKTPQEMSRLADLGIVELEMGAMHEMGSDCFLENGIRPLTVADVEGKPPYNSINEAYGELTANTPYAGMVKGQDDRAIGAAVISEFAVEHLSEITIADSQYDTAMNILKYVHQYFTYDFVYTGAPEYYALRDRRGVCEHYTKLYTAMCKAAGINAESMSIDFKGLFHVVTLLTIDGVQYWADSTNSTSLYTVLPENYTNPRPYTDNGTLFEIPTRVGYINEFNGKYYIFTREEMKKLANPCNGDV</sequence>
<dbReference type="InterPro" id="IPR038765">
    <property type="entry name" value="Papain-like_cys_pep_sf"/>
</dbReference>
<dbReference type="RefSeq" id="WP_007865712.1">
    <property type="nucleotide sequence ID" value="NZ_CACRUH010000053.1"/>
</dbReference>
<evidence type="ECO:0000313" key="3">
    <source>
        <dbReference type="EMBL" id="VYU42864.1"/>
    </source>
</evidence>
<dbReference type="InterPro" id="IPR002931">
    <property type="entry name" value="Transglutaminase-like"/>
</dbReference>
<evidence type="ECO:0000259" key="2">
    <source>
        <dbReference type="SMART" id="SM00460"/>
    </source>
</evidence>
<accession>A0A6N3ET16</accession>
<dbReference type="EMBL" id="CACRUH010000053">
    <property type="protein sequence ID" value="VYU42864.1"/>
    <property type="molecule type" value="Genomic_DNA"/>
</dbReference>
<keyword evidence="1" id="KW-0732">Signal</keyword>
<dbReference type="Pfam" id="PF01841">
    <property type="entry name" value="Transglut_core"/>
    <property type="match status" value="1"/>
</dbReference>
<dbReference type="AlphaFoldDB" id="A0A6N3ET16"/>
<name>A0A6N3ET16_9FIRM</name>
<dbReference type="SUPFAM" id="SSF54001">
    <property type="entry name" value="Cysteine proteinases"/>
    <property type="match status" value="1"/>
</dbReference>